<dbReference type="InterPro" id="IPR036291">
    <property type="entry name" value="NAD(P)-bd_dom_sf"/>
</dbReference>
<protein>
    <submittedName>
        <fullName evidence="3">NAD-dependent epimerase/dehydratase family protein</fullName>
    </submittedName>
</protein>
<dbReference type="OrthoDB" id="9803061at2"/>
<name>A0A540VAT9_9CHLR</name>
<dbReference type="AlphaFoldDB" id="A0A540VAT9"/>
<reference evidence="3 4" key="1">
    <citation type="submission" date="2019-06" db="EMBL/GenBank/DDBJ databases">
        <title>Genome sequence of Litorilinea aerophila BAA-2444.</title>
        <authorList>
            <person name="Maclea K.S."/>
            <person name="Maurais E.G."/>
            <person name="Iannazzi L.C."/>
        </authorList>
    </citation>
    <scope>NUCLEOTIDE SEQUENCE [LARGE SCALE GENOMIC DNA]</scope>
    <source>
        <strain evidence="3 4">ATCC BAA-2444</strain>
    </source>
</reference>
<gene>
    <name evidence="3" type="ORF">FKZ61_19295</name>
</gene>
<dbReference type="Gene3D" id="3.40.50.720">
    <property type="entry name" value="NAD(P)-binding Rossmann-like Domain"/>
    <property type="match status" value="1"/>
</dbReference>
<dbReference type="PANTHER" id="PTHR43000">
    <property type="entry name" value="DTDP-D-GLUCOSE 4,6-DEHYDRATASE-RELATED"/>
    <property type="match status" value="1"/>
</dbReference>
<feature type="domain" description="NAD-dependent epimerase/dehydratase" evidence="2">
    <location>
        <begin position="25"/>
        <end position="245"/>
    </location>
</feature>
<evidence type="ECO:0000256" key="1">
    <source>
        <dbReference type="ARBA" id="ARBA00007637"/>
    </source>
</evidence>
<dbReference type="SUPFAM" id="SSF51735">
    <property type="entry name" value="NAD(P)-binding Rossmann-fold domains"/>
    <property type="match status" value="1"/>
</dbReference>
<evidence type="ECO:0000313" key="3">
    <source>
        <dbReference type="EMBL" id="TQE93878.1"/>
    </source>
</evidence>
<organism evidence="3 4">
    <name type="scientific">Litorilinea aerophila</name>
    <dbReference type="NCBI Taxonomy" id="1204385"/>
    <lineage>
        <taxon>Bacteria</taxon>
        <taxon>Bacillati</taxon>
        <taxon>Chloroflexota</taxon>
        <taxon>Caldilineae</taxon>
        <taxon>Caldilineales</taxon>
        <taxon>Caldilineaceae</taxon>
        <taxon>Litorilinea</taxon>
    </lineage>
</organism>
<comment type="caution">
    <text evidence="3">The sequence shown here is derived from an EMBL/GenBank/DDBJ whole genome shotgun (WGS) entry which is preliminary data.</text>
</comment>
<dbReference type="EMBL" id="VIGC01000031">
    <property type="protein sequence ID" value="TQE93878.1"/>
    <property type="molecule type" value="Genomic_DNA"/>
</dbReference>
<evidence type="ECO:0000313" key="4">
    <source>
        <dbReference type="Proteomes" id="UP000317371"/>
    </source>
</evidence>
<accession>A0A540VAT9</accession>
<sequence length="365" mass="40769">MTATPTASTAADQAATNPVDTKTFLITGGSGFLGINLIRYLLQRGHRIVSLDIAPFDYPERDQIQALVGDIRDPKAVDQAMAGVDVVVHTAAALPLYSPEDIYTTDIDGLRNVLQAALDHQVERVVHISSTAVYGIPDHHPLYEDDPLDGVGPYGEAKVIAEEICQEFRQKGMCIPIIRPKSFVGPERLGVFALLYDWAREGKNFPVLGSGNNRYQLLDVEDLCEAIYLVATGDCAKVNDVFNIGAKEFTTLKEDYQAVLDYAGHGKRIIPIPAAPAIWTLRLLEKLHLSPLYRWVYETVTEDSYVSIEKAERVLGFRPKYSNKEALIRNYQWYIEHLHEFQGKSGVSHRVPWKQGVLALAKLFF</sequence>
<comment type="similarity">
    <text evidence="1">Belongs to the NAD(P)-dependent epimerase/dehydratase family.</text>
</comment>
<evidence type="ECO:0000259" key="2">
    <source>
        <dbReference type="Pfam" id="PF01370"/>
    </source>
</evidence>
<dbReference type="RefSeq" id="WP_141611800.1">
    <property type="nucleotide sequence ID" value="NZ_VIGC02000031.1"/>
</dbReference>
<dbReference type="InParanoid" id="A0A540VAT9"/>
<dbReference type="InterPro" id="IPR001509">
    <property type="entry name" value="Epimerase_deHydtase"/>
</dbReference>
<dbReference type="Pfam" id="PF01370">
    <property type="entry name" value="Epimerase"/>
    <property type="match status" value="1"/>
</dbReference>
<keyword evidence="4" id="KW-1185">Reference proteome</keyword>
<proteinExistence type="inferred from homology"/>
<dbReference type="Proteomes" id="UP000317371">
    <property type="component" value="Unassembled WGS sequence"/>
</dbReference>